<proteinExistence type="predicted"/>
<dbReference type="EMBL" id="QBML01000001">
    <property type="protein sequence ID" value="PZO45161.1"/>
    <property type="molecule type" value="Genomic_DNA"/>
</dbReference>
<protein>
    <submittedName>
        <fullName evidence="1">Uncharacterized protein</fullName>
    </submittedName>
</protein>
<sequence length="207" mass="23012">MAYSDFDLKKVKQQLGINLIEKENLFADTKCSEITAYLKETLAENIPLARAINTEKARSELIIANVLVELRKKLDRKISLFSGIEFNVDKEKGLNGFCDFIVSASPEQLMLSSPIVAVVEAKNENIIGGLGQCIAEMVAAKIFNERENDESVKNIYGVVTTGTAWKFLTIDRNDVYIDLDEYSIENPSKIIGILLEMVSQNVGTSRG</sequence>
<evidence type="ECO:0000313" key="1">
    <source>
        <dbReference type="EMBL" id="PZO45161.1"/>
    </source>
</evidence>
<reference evidence="1 2" key="1">
    <citation type="submission" date="2018-04" db="EMBL/GenBank/DDBJ databases">
        <authorList>
            <person name="Go L.Y."/>
            <person name="Mitchell J.A."/>
        </authorList>
    </citation>
    <scope>NUCLEOTIDE SEQUENCE [LARGE SCALE GENOMIC DNA]</scope>
    <source>
        <strain evidence="1">ULC066bin1</strain>
    </source>
</reference>
<accession>A0A2W4YCX9</accession>
<reference evidence="1 2" key="2">
    <citation type="submission" date="2018-06" db="EMBL/GenBank/DDBJ databases">
        <title>Metagenomic assembly of (sub)arctic Cyanobacteria and their associated microbiome from non-axenic cultures.</title>
        <authorList>
            <person name="Baurain D."/>
        </authorList>
    </citation>
    <scope>NUCLEOTIDE SEQUENCE [LARGE SCALE GENOMIC DNA]</scope>
    <source>
        <strain evidence="1">ULC066bin1</strain>
    </source>
</reference>
<dbReference type="AlphaFoldDB" id="A0A2W4YCX9"/>
<dbReference type="Proteomes" id="UP000249467">
    <property type="component" value="Unassembled WGS sequence"/>
</dbReference>
<evidence type="ECO:0000313" key="2">
    <source>
        <dbReference type="Proteomes" id="UP000249467"/>
    </source>
</evidence>
<gene>
    <name evidence="1" type="ORF">DCF19_01325</name>
</gene>
<name>A0A2W4YCX9_9CYAN</name>
<organism evidence="1 2">
    <name type="scientific">Pseudanabaena frigida</name>
    <dbReference type="NCBI Taxonomy" id="945775"/>
    <lineage>
        <taxon>Bacteria</taxon>
        <taxon>Bacillati</taxon>
        <taxon>Cyanobacteriota</taxon>
        <taxon>Cyanophyceae</taxon>
        <taxon>Pseudanabaenales</taxon>
        <taxon>Pseudanabaenaceae</taxon>
        <taxon>Pseudanabaena</taxon>
    </lineage>
</organism>
<comment type="caution">
    <text evidence="1">The sequence shown here is derived from an EMBL/GenBank/DDBJ whole genome shotgun (WGS) entry which is preliminary data.</text>
</comment>